<gene>
    <name evidence="2" type="ORF">AEK19_MT1342</name>
</gene>
<evidence type="ECO:0008006" key="3">
    <source>
        <dbReference type="Google" id="ProtNLM"/>
    </source>
</evidence>
<keyword evidence="2" id="KW-0496">Mitochondrion</keyword>
<dbReference type="EMBL" id="KY774314">
    <property type="protein sequence ID" value="ART31540.1"/>
    <property type="molecule type" value="Genomic_DNA"/>
</dbReference>
<keyword evidence="1" id="KW-0732">Signal</keyword>
<feature type="signal peptide" evidence="1">
    <location>
        <begin position="1"/>
        <end position="17"/>
    </location>
</feature>
<sequence>MARVFSITCMVLLGALSTRPAHKQLKHMGPVCKYDRLLCVIAFVYVLKLSNDQIQVVFPNLHALAHTVRATLIGQHGIRALRLGLYSFFFFFRLLILTR</sequence>
<organism evidence="2">
    <name type="scientific">Utricularia reniformis</name>
    <dbReference type="NCBI Taxonomy" id="192314"/>
    <lineage>
        <taxon>Eukaryota</taxon>
        <taxon>Viridiplantae</taxon>
        <taxon>Streptophyta</taxon>
        <taxon>Embryophyta</taxon>
        <taxon>Tracheophyta</taxon>
        <taxon>Spermatophyta</taxon>
        <taxon>Magnoliopsida</taxon>
        <taxon>eudicotyledons</taxon>
        <taxon>Gunneridae</taxon>
        <taxon>Pentapetalae</taxon>
        <taxon>asterids</taxon>
        <taxon>lamiids</taxon>
        <taxon>Lamiales</taxon>
        <taxon>Lentibulariaceae</taxon>
        <taxon>Utricularia</taxon>
    </lineage>
</organism>
<evidence type="ECO:0000313" key="2">
    <source>
        <dbReference type="EMBL" id="ART31540.1"/>
    </source>
</evidence>
<reference evidence="2" key="1">
    <citation type="submission" date="2017-03" db="EMBL/GenBank/DDBJ databases">
        <title>The mitochondrial genome of the carnivorous plant Utricularia reniformis (Lentibulariaceae): structure, comparative analysis and evolutionary landmarks.</title>
        <authorList>
            <person name="Silva S.R."/>
            <person name="Alvarenga D.O."/>
            <person name="Michael T.P."/>
            <person name="Miranda V.F.O."/>
            <person name="Varani A.M."/>
        </authorList>
    </citation>
    <scope>NUCLEOTIDE SEQUENCE</scope>
</reference>
<dbReference type="AlphaFoldDB" id="A0A1Y0B2B5"/>
<proteinExistence type="predicted"/>
<evidence type="ECO:0000256" key="1">
    <source>
        <dbReference type="SAM" id="SignalP"/>
    </source>
</evidence>
<name>A0A1Y0B2B5_9LAMI</name>
<feature type="chain" id="PRO_5013072931" description="Secreted protein" evidence="1">
    <location>
        <begin position="18"/>
        <end position="99"/>
    </location>
</feature>
<accession>A0A1Y0B2B5</accession>
<geneLocation type="mitochondrion" evidence="2"/>
<protein>
    <recommendedName>
        <fullName evidence="3">Secreted protein</fullName>
    </recommendedName>
</protein>